<name>A0A7J3X604_THEPE</name>
<keyword evidence="1" id="KW-0472">Membrane</keyword>
<evidence type="ECO:0000256" key="1">
    <source>
        <dbReference type="SAM" id="Phobius"/>
    </source>
</evidence>
<sequence length="174" mass="17908">MPAGRWVLRALTTVVAAALVLGSMLAGYSRQISPEEAATAVKPIADFYEKLRAGGDEAAAALELFSLGLASVAMCNIPVAGPAIAVYLGYSSGTLSRALEVHQAVLAENTLYSSVSSVLQLAALVLATAEGLYLSVVMLGRKESWEPLETAAIALLQASLVALASILEAASIFG</sequence>
<dbReference type="AlphaFoldDB" id="A0A7J3X604"/>
<accession>A0A7J3X604</accession>
<keyword evidence="1" id="KW-1133">Transmembrane helix</keyword>
<evidence type="ECO:0000313" key="2">
    <source>
        <dbReference type="EMBL" id="HHP04574.1"/>
    </source>
</evidence>
<gene>
    <name evidence="2" type="ORF">ENM88_02320</name>
</gene>
<dbReference type="EMBL" id="DRZM01000080">
    <property type="protein sequence ID" value="HHP04574.1"/>
    <property type="molecule type" value="Genomic_DNA"/>
</dbReference>
<feature type="transmembrane region" description="Helical" evidence="1">
    <location>
        <begin position="151"/>
        <end position="173"/>
    </location>
</feature>
<feature type="transmembrane region" description="Helical" evidence="1">
    <location>
        <begin position="6"/>
        <end position="28"/>
    </location>
</feature>
<reference evidence="2" key="1">
    <citation type="journal article" date="2020" name="mSystems">
        <title>Genome- and Community-Level Interaction Insights into Carbon Utilization and Element Cycling Functions of Hydrothermarchaeota in Hydrothermal Sediment.</title>
        <authorList>
            <person name="Zhou Z."/>
            <person name="Liu Y."/>
            <person name="Xu W."/>
            <person name="Pan J."/>
            <person name="Luo Z.H."/>
            <person name="Li M."/>
        </authorList>
    </citation>
    <scope>NUCLEOTIDE SEQUENCE [LARGE SCALE GENOMIC DNA]</scope>
    <source>
        <strain evidence="2">SpSt-1125</strain>
    </source>
</reference>
<organism evidence="2">
    <name type="scientific">Thermofilum pendens</name>
    <dbReference type="NCBI Taxonomy" id="2269"/>
    <lineage>
        <taxon>Archaea</taxon>
        <taxon>Thermoproteota</taxon>
        <taxon>Thermoprotei</taxon>
        <taxon>Thermofilales</taxon>
        <taxon>Thermofilaceae</taxon>
        <taxon>Thermofilum</taxon>
    </lineage>
</organism>
<proteinExistence type="predicted"/>
<evidence type="ECO:0008006" key="3">
    <source>
        <dbReference type="Google" id="ProtNLM"/>
    </source>
</evidence>
<keyword evidence="1" id="KW-0812">Transmembrane</keyword>
<feature type="transmembrane region" description="Helical" evidence="1">
    <location>
        <begin position="118"/>
        <end position="139"/>
    </location>
</feature>
<comment type="caution">
    <text evidence="2">The sequence shown here is derived from an EMBL/GenBank/DDBJ whole genome shotgun (WGS) entry which is preliminary data.</text>
</comment>
<feature type="transmembrane region" description="Helical" evidence="1">
    <location>
        <begin position="64"/>
        <end position="90"/>
    </location>
</feature>
<protein>
    <recommendedName>
        <fullName evidence="3">Stage II sporulation protein M</fullName>
    </recommendedName>
</protein>